<reference evidence="1" key="1">
    <citation type="submission" date="2018-05" db="EMBL/GenBank/DDBJ databases">
        <authorList>
            <person name="Lanie J.A."/>
            <person name="Ng W.-L."/>
            <person name="Kazmierczak K.M."/>
            <person name="Andrzejewski T.M."/>
            <person name="Davidsen T.M."/>
            <person name="Wayne K.J."/>
            <person name="Tettelin H."/>
            <person name="Glass J.I."/>
            <person name="Rusch D."/>
            <person name="Podicherti R."/>
            <person name="Tsui H.-C.T."/>
            <person name="Winkler M.E."/>
        </authorList>
    </citation>
    <scope>NUCLEOTIDE SEQUENCE</scope>
</reference>
<name>A0A382YD00_9ZZZZ</name>
<gene>
    <name evidence="1" type="ORF">METZ01_LOCUS433625</name>
</gene>
<sequence length="99" mass="11240">MSYTRVMVMELPKSVSWADNMKTYRREAVPGLKKLKKAKILKGWTVIQTGERSGMMLMDFANKANMNKYLKIMGPIRQQVAAESGMQTWLYHGPVKASG</sequence>
<dbReference type="EMBL" id="UINC01174575">
    <property type="protein sequence ID" value="SVD80771.1"/>
    <property type="molecule type" value="Genomic_DNA"/>
</dbReference>
<proteinExistence type="predicted"/>
<dbReference type="AlphaFoldDB" id="A0A382YD00"/>
<accession>A0A382YD00</accession>
<evidence type="ECO:0008006" key="2">
    <source>
        <dbReference type="Google" id="ProtNLM"/>
    </source>
</evidence>
<organism evidence="1">
    <name type="scientific">marine metagenome</name>
    <dbReference type="NCBI Taxonomy" id="408172"/>
    <lineage>
        <taxon>unclassified sequences</taxon>
        <taxon>metagenomes</taxon>
        <taxon>ecological metagenomes</taxon>
    </lineage>
</organism>
<evidence type="ECO:0000313" key="1">
    <source>
        <dbReference type="EMBL" id="SVD80771.1"/>
    </source>
</evidence>
<protein>
    <recommendedName>
        <fullName evidence="2">DUF1330 domain-containing protein</fullName>
    </recommendedName>
</protein>